<dbReference type="SUPFAM" id="SSF117916">
    <property type="entry name" value="Fe-S cluster assembly (FSCA) domain-like"/>
    <property type="match status" value="1"/>
</dbReference>
<evidence type="ECO:0000313" key="5">
    <source>
        <dbReference type="Proteomes" id="UP000033188"/>
    </source>
</evidence>
<evidence type="ECO:0000313" key="4">
    <source>
        <dbReference type="EMBL" id="CDR97350.1"/>
    </source>
</evidence>
<feature type="domain" description="MIP18 family-like" evidence="3">
    <location>
        <begin position="71"/>
        <end position="146"/>
    </location>
</feature>
<keyword evidence="5" id="KW-1185">Reference proteome</keyword>
<dbReference type="InterPro" id="IPR034904">
    <property type="entry name" value="FSCA_dom_sf"/>
</dbReference>
<accession>A0A061DEI7</accession>
<dbReference type="OMA" id="HSTKSCI"/>
<evidence type="ECO:0000256" key="1">
    <source>
        <dbReference type="ARBA" id="ARBA00010381"/>
    </source>
</evidence>
<reference evidence="5" key="1">
    <citation type="journal article" date="2014" name="Nucleic Acids Res.">
        <title>The evolutionary dynamics of variant antigen genes in Babesia reveal a history of genomic innovation underlying host-parasite interaction.</title>
        <authorList>
            <person name="Jackson A.P."/>
            <person name="Otto T.D."/>
            <person name="Darby A."/>
            <person name="Ramaprasad A."/>
            <person name="Xia D."/>
            <person name="Echaide I.E."/>
            <person name="Farber M."/>
            <person name="Gahlot S."/>
            <person name="Gamble J."/>
            <person name="Gupta D."/>
            <person name="Gupta Y."/>
            <person name="Jackson L."/>
            <person name="Malandrin L."/>
            <person name="Malas T.B."/>
            <person name="Moussa E."/>
            <person name="Nair M."/>
            <person name="Reid A.J."/>
            <person name="Sanders M."/>
            <person name="Sharma J."/>
            <person name="Tracey A."/>
            <person name="Quail M.A."/>
            <person name="Weir W."/>
            <person name="Wastling J.M."/>
            <person name="Hall N."/>
            <person name="Willadsen P."/>
            <person name="Lingelbach K."/>
            <person name="Shiels B."/>
            <person name="Tait A."/>
            <person name="Berriman M."/>
            <person name="Allred D.R."/>
            <person name="Pain A."/>
        </authorList>
    </citation>
    <scope>NUCLEOTIDE SEQUENCE [LARGE SCALE GENOMIC DNA]</scope>
    <source>
        <strain evidence="5">Bond</strain>
    </source>
</reference>
<dbReference type="Gene3D" id="6.10.250.1280">
    <property type="match status" value="1"/>
</dbReference>
<dbReference type="PANTHER" id="PTHR12377">
    <property type="entry name" value="CYTOSOLIC IRON-SULFUR ASSEMBLY COMPONENT 2B-RELATED"/>
    <property type="match status" value="1"/>
</dbReference>
<comment type="similarity">
    <text evidence="1">Belongs to the MIP18 family.</text>
</comment>
<dbReference type="GO" id="GO:0140535">
    <property type="term" value="C:intracellular protein-containing complex"/>
    <property type="evidence" value="ECO:0007669"/>
    <property type="project" value="UniProtKB-ARBA"/>
</dbReference>
<dbReference type="GO" id="GO:1990229">
    <property type="term" value="C:iron-sulfur cluster assembly complex"/>
    <property type="evidence" value="ECO:0007669"/>
    <property type="project" value="UniProtKB-ARBA"/>
</dbReference>
<name>A0A061DEI7_BABBI</name>
<dbReference type="EMBL" id="LK391709">
    <property type="protein sequence ID" value="CDR97350.1"/>
    <property type="molecule type" value="Genomic_DNA"/>
</dbReference>
<keyword evidence="2" id="KW-0159">Chromosome partition</keyword>
<gene>
    <name evidence="4" type="ORF">BBBOND_0312530</name>
</gene>
<dbReference type="VEuPathDB" id="PiroplasmaDB:BBBOND_0312530"/>
<dbReference type="PANTHER" id="PTHR12377:SF0">
    <property type="entry name" value="CYTOSOLIC IRON-SULFUR ASSEMBLY COMPONENT 2B"/>
    <property type="match status" value="1"/>
</dbReference>
<dbReference type="GO" id="GO:0007059">
    <property type="term" value="P:chromosome segregation"/>
    <property type="evidence" value="ECO:0007669"/>
    <property type="project" value="UniProtKB-KW"/>
</dbReference>
<dbReference type="KEGG" id="bbig:BBBOND_0312530"/>
<proteinExistence type="inferred from homology"/>
<dbReference type="InterPro" id="IPR039796">
    <property type="entry name" value="MIP18"/>
</dbReference>
<organism evidence="4 5">
    <name type="scientific">Babesia bigemina</name>
    <dbReference type="NCBI Taxonomy" id="5866"/>
    <lineage>
        <taxon>Eukaryota</taxon>
        <taxon>Sar</taxon>
        <taxon>Alveolata</taxon>
        <taxon>Apicomplexa</taxon>
        <taxon>Aconoidasida</taxon>
        <taxon>Piroplasmida</taxon>
        <taxon>Babesiidae</taxon>
        <taxon>Babesia</taxon>
    </lineage>
</organism>
<dbReference type="GO" id="GO:0051604">
    <property type="term" value="P:protein maturation"/>
    <property type="evidence" value="ECO:0007669"/>
    <property type="project" value="InterPro"/>
</dbReference>
<protein>
    <submittedName>
        <fullName evidence="4">MIP18 family protein</fullName>
    </submittedName>
</protein>
<dbReference type="FunFam" id="3.30.300.130:FF:000005">
    <property type="entry name" value="Mitotic spindle-associated mmxd complex subunit"/>
    <property type="match status" value="1"/>
</dbReference>
<dbReference type="GeneID" id="24565891"/>
<evidence type="ECO:0000259" key="3">
    <source>
        <dbReference type="Pfam" id="PF01883"/>
    </source>
</evidence>
<dbReference type="AlphaFoldDB" id="A0A061DEI7"/>
<sequence>MDNVNPVLYKKTNGPSTIESQERFILSKKATSYFYIDHHMALDSDEEAKAEDKAANSLFQPTTGFEPFEVQEIFDIIRDIKDPEYSYTLENLKVLEEHNIHIDNDNSIVTVHFTPTVPHCSQATVIGLMIYVKLRQSLPPRFKIDVQIAEGSHNNEKAINKQLLDKERVAAALENPVLLELINDGIYYNSLSQNGLINI</sequence>
<dbReference type="Gene3D" id="3.30.300.130">
    <property type="entry name" value="Fe-S cluster assembly (FSCA)"/>
    <property type="match status" value="1"/>
</dbReference>
<dbReference type="Pfam" id="PF01883">
    <property type="entry name" value="FeS_assembly_P"/>
    <property type="match status" value="1"/>
</dbReference>
<dbReference type="Proteomes" id="UP000033188">
    <property type="component" value="Chromosome 3"/>
</dbReference>
<evidence type="ECO:0000256" key="2">
    <source>
        <dbReference type="ARBA" id="ARBA00022829"/>
    </source>
</evidence>
<dbReference type="OrthoDB" id="2746at2759"/>
<dbReference type="RefSeq" id="XP_012769536.1">
    <property type="nucleotide sequence ID" value="XM_012914082.1"/>
</dbReference>
<dbReference type="STRING" id="5866.A0A061DEI7"/>
<dbReference type="InterPro" id="IPR002744">
    <property type="entry name" value="MIP18-like"/>
</dbReference>